<dbReference type="GO" id="GO:0016987">
    <property type="term" value="F:sigma factor activity"/>
    <property type="evidence" value="ECO:0007669"/>
    <property type="project" value="UniProtKB-KW"/>
</dbReference>
<evidence type="ECO:0000256" key="6">
    <source>
        <dbReference type="RuleBase" id="RU000716"/>
    </source>
</evidence>
<dbReference type="PROSITE" id="PS01063">
    <property type="entry name" value="SIGMA70_ECF"/>
    <property type="match status" value="1"/>
</dbReference>
<protein>
    <recommendedName>
        <fullName evidence="6">RNA polymerase sigma factor</fullName>
    </recommendedName>
</protein>
<evidence type="ECO:0000259" key="8">
    <source>
        <dbReference type="Pfam" id="PF08281"/>
    </source>
</evidence>
<dbReference type="InterPro" id="IPR036388">
    <property type="entry name" value="WH-like_DNA-bd_sf"/>
</dbReference>
<evidence type="ECO:0000256" key="2">
    <source>
        <dbReference type="ARBA" id="ARBA00023015"/>
    </source>
</evidence>
<dbReference type="InterPro" id="IPR013325">
    <property type="entry name" value="RNA_pol_sigma_r2"/>
</dbReference>
<keyword evidence="5 6" id="KW-0804">Transcription</keyword>
<evidence type="ECO:0000259" key="7">
    <source>
        <dbReference type="Pfam" id="PF04542"/>
    </source>
</evidence>
<name>A0A1A8Y3U1_9RHOO</name>
<dbReference type="CDD" id="cd06171">
    <property type="entry name" value="Sigma70_r4"/>
    <property type="match status" value="1"/>
</dbReference>
<evidence type="ECO:0000313" key="9">
    <source>
        <dbReference type="EMBL" id="SBT11038.1"/>
    </source>
</evidence>
<proteinExistence type="inferred from homology"/>
<accession>A0A1A8Y3U1</accession>
<dbReference type="InterPro" id="IPR014284">
    <property type="entry name" value="RNA_pol_sigma-70_dom"/>
</dbReference>
<dbReference type="EMBL" id="FLQY01000390">
    <property type="protein sequence ID" value="SBT11038.1"/>
    <property type="molecule type" value="Genomic_DNA"/>
</dbReference>
<keyword evidence="3 6" id="KW-0731">Sigma factor</keyword>
<dbReference type="GO" id="GO:0006352">
    <property type="term" value="P:DNA-templated transcription initiation"/>
    <property type="evidence" value="ECO:0007669"/>
    <property type="project" value="InterPro"/>
</dbReference>
<sequence>MTDSEVLAQQLARVALGDKVAFRQVYEMTSTHLFGIALRILRRRDAAEDVLQDAFVNVWHHAGVYSASTSQPMTWLISIVRNKSLDVARSAPVRRETALVQNEAGNYRDIADERPDPLELLMQATQSLAIQDCMQALDVAQRQSLALAYYHGLSHSEVAERIHAPLGTVKSWVRRGLERLKHCMESRE</sequence>
<dbReference type="NCBIfam" id="TIGR02937">
    <property type="entry name" value="sigma70-ECF"/>
    <property type="match status" value="1"/>
</dbReference>
<dbReference type="Gene3D" id="1.10.1740.10">
    <property type="match status" value="1"/>
</dbReference>
<dbReference type="GO" id="GO:0003677">
    <property type="term" value="F:DNA binding"/>
    <property type="evidence" value="ECO:0007669"/>
    <property type="project" value="UniProtKB-KW"/>
</dbReference>
<dbReference type="SUPFAM" id="SSF88659">
    <property type="entry name" value="Sigma3 and sigma4 domains of RNA polymerase sigma factors"/>
    <property type="match status" value="1"/>
</dbReference>
<evidence type="ECO:0000256" key="3">
    <source>
        <dbReference type="ARBA" id="ARBA00023082"/>
    </source>
</evidence>
<evidence type="ECO:0000256" key="4">
    <source>
        <dbReference type="ARBA" id="ARBA00023125"/>
    </source>
</evidence>
<comment type="similarity">
    <text evidence="1 6">Belongs to the sigma-70 factor family. ECF subfamily.</text>
</comment>
<dbReference type="InterPro" id="IPR039425">
    <property type="entry name" value="RNA_pol_sigma-70-like"/>
</dbReference>
<gene>
    <name evidence="9" type="ORF">PROAA_850012</name>
</gene>
<dbReference type="Proteomes" id="UP000199600">
    <property type="component" value="Unassembled WGS sequence"/>
</dbReference>
<dbReference type="RefSeq" id="WP_186412586.1">
    <property type="nucleotide sequence ID" value="NZ_FLQY01000390.1"/>
</dbReference>
<dbReference type="InterPro" id="IPR013249">
    <property type="entry name" value="RNA_pol_sigma70_r4_t2"/>
</dbReference>
<dbReference type="AlphaFoldDB" id="A0A1A8Y3U1"/>
<dbReference type="InterPro" id="IPR000838">
    <property type="entry name" value="RNA_pol_sigma70_ECF_CS"/>
</dbReference>
<organism evidence="9 10">
    <name type="scientific">Candidatus Propionivibrio aalborgensis</name>
    <dbReference type="NCBI Taxonomy" id="1860101"/>
    <lineage>
        <taxon>Bacteria</taxon>
        <taxon>Pseudomonadati</taxon>
        <taxon>Pseudomonadota</taxon>
        <taxon>Betaproteobacteria</taxon>
        <taxon>Rhodocyclales</taxon>
        <taxon>Rhodocyclaceae</taxon>
        <taxon>Propionivibrio</taxon>
    </lineage>
</organism>
<feature type="domain" description="RNA polymerase sigma-70 region 2" evidence="7">
    <location>
        <begin position="26"/>
        <end position="90"/>
    </location>
</feature>
<dbReference type="Pfam" id="PF04542">
    <property type="entry name" value="Sigma70_r2"/>
    <property type="match status" value="1"/>
</dbReference>
<reference evidence="9 10" key="1">
    <citation type="submission" date="2016-06" db="EMBL/GenBank/DDBJ databases">
        <authorList>
            <person name="Kjaerup R.B."/>
            <person name="Dalgaard T.S."/>
            <person name="Juul-Madsen H.R."/>
        </authorList>
    </citation>
    <scope>NUCLEOTIDE SEQUENCE [LARGE SCALE GENOMIC DNA]</scope>
    <source>
        <strain evidence="9">2</strain>
    </source>
</reference>
<dbReference type="Gene3D" id="1.10.10.10">
    <property type="entry name" value="Winged helix-like DNA-binding domain superfamily/Winged helix DNA-binding domain"/>
    <property type="match status" value="1"/>
</dbReference>
<dbReference type="Pfam" id="PF08281">
    <property type="entry name" value="Sigma70_r4_2"/>
    <property type="match status" value="1"/>
</dbReference>
<keyword evidence="10" id="KW-1185">Reference proteome</keyword>
<evidence type="ECO:0000313" key="10">
    <source>
        <dbReference type="Proteomes" id="UP000199600"/>
    </source>
</evidence>
<evidence type="ECO:0000256" key="5">
    <source>
        <dbReference type="ARBA" id="ARBA00023163"/>
    </source>
</evidence>
<dbReference type="InterPro" id="IPR007627">
    <property type="entry name" value="RNA_pol_sigma70_r2"/>
</dbReference>
<keyword evidence="2 6" id="KW-0805">Transcription regulation</keyword>
<dbReference type="SUPFAM" id="SSF88946">
    <property type="entry name" value="Sigma2 domain of RNA polymerase sigma factors"/>
    <property type="match status" value="1"/>
</dbReference>
<dbReference type="InterPro" id="IPR013324">
    <property type="entry name" value="RNA_pol_sigma_r3/r4-like"/>
</dbReference>
<dbReference type="PANTHER" id="PTHR43133">
    <property type="entry name" value="RNA POLYMERASE ECF-TYPE SIGMA FACTO"/>
    <property type="match status" value="1"/>
</dbReference>
<keyword evidence="4 6" id="KW-0238">DNA-binding</keyword>
<feature type="domain" description="RNA polymerase sigma factor 70 region 4 type 2" evidence="8">
    <location>
        <begin position="128"/>
        <end position="180"/>
    </location>
</feature>
<dbReference type="PANTHER" id="PTHR43133:SF62">
    <property type="entry name" value="RNA POLYMERASE SIGMA FACTOR SIGZ"/>
    <property type="match status" value="1"/>
</dbReference>
<evidence type="ECO:0000256" key="1">
    <source>
        <dbReference type="ARBA" id="ARBA00010641"/>
    </source>
</evidence>